<organism evidence="2 3">
    <name type="scientific">Mycteria americana</name>
    <name type="common">Wood stork</name>
    <dbReference type="NCBI Taxonomy" id="33587"/>
    <lineage>
        <taxon>Eukaryota</taxon>
        <taxon>Metazoa</taxon>
        <taxon>Chordata</taxon>
        <taxon>Craniata</taxon>
        <taxon>Vertebrata</taxon>
        <taxon>Euteleostomi</taxon>
        <taxon>Archelosauria</taxon>
        <taxon>Archosauria</taxon>
        <taxon>Dinosauria</taxon>
        <taxon>Saurischia</taxon>
        <taxon>Theropoda</taxon>
        <taxon>Coelurosauria</taxon>
        <taxon>Aves</taxon>
        <taxon>Neognathae</taxon>
        <taxon>Neoaves</taxon>
        <taxon>Aequornithes</taxon>
        <taxon>Ciconiiformes</taxon>
        <taxon>Ciconiidae</taxon>
        <taxon>Mycteria</taxon>
    </lineage>
</organism>
<feature type="compositionally biased region" description="Polar residues" evidence="1">
    <location>
        <begin position="344"/>
        <end position="373"/>
    </location>
</feature>
<feature type="compositionally biased region" description="Low complexity" evidence="1">
    <location>
        <begin position="872"/>
        <end position="897"/>
    </location>
</feature>
<proteinExistence type="predicted"/>
<dbReference type="GO" id="GO:0006355">
    <property type="term" value="P:regulation of DNA-templated transcription"/>
    <property type="evidence" value="ECO:0007669"/>
    <property type="project" value="InterPro"/>
</dbReference>
<evidence type="ECO:0000256" key="1">
    <source>
        <dbReference type="SAM" id="MobiDB-lite"/>
    </source>
</evidence>
<feature type="region of interest" description="Disordered" evidence="1">
    <location>
        <begin position="324"/>
        <end position="373"/>
    </location>
</feature>
<feature type="compositionally biased region" description="Low complexity" evidence="1">
    <location>
        <begin position="1298"/>
        <end position="1311"/>
    </location>
</feature>
<feature type="compositionally biased region" description="Polar residues" evidence="1">
    <location>
        <begin position="950"/>
        <end position="972"/>
    </location>
</feature>
<dbReference type="PANTHER" id="PTHR15821">
    <property type="entry name" value="PROTEIN MN1"/>
    <property type="match status" value="1"/>
</dbReference>
<protein>
    <recommendedName>
        <fullName evidence="4">MN1 protein</fullName>
    </recommendedName>
</protein>
<reference evidence="2 3" key="1">
    <citation type="journal article" date="2023" name="J. Hered.">
        <title>Chromosome-level genome of the wood stork (Mycteria americana) provides insight into avian chromosome evolution.</title>
        <authorList>
            <person name="Flamio R. Jr."/>
            <person name="Ramstad K.M."/>
        </authorList>
    </citation>
    <scope>NUCLEOTIDE SEQUENCE [LARGE SCALE GENOMIC DNA]</scope>
    <source>
        <strain evidence="2">JAX WOST 10</strain>
    </source>
</reference>
<feature type="region of interest" description="Disordered" evidence="1">
    <location>
        <begin position="1124"/>
        <end position="1326"/>
    </location>
</feature>
<sequence>MFGLEQFEPQSSSRSGGQAERGFGQPGLSMSAHFKAPAFPGGGPAAAAVDPALGALGEPPLLGMNMSLAGDAYGFPGRGPAELHGGGMQPPVHGFFGGQQPHGGHGGAHHPHQHPPHFGGNFGPDPGASCVHGGRLLGYSGALGGQTAFADGYEHMAESQGGEGFGQQRPGNLPDFQHHSAGASSHAVPAPCLPLDQSPNRAASFHGLPAAGSSEPHGLEQRRLPAQGGVDSLEYNYPGDGPAGHFELPVFSPSEPEGQLPHYGGGRQVPAGGSFAGAPALPRAPAMAVAKAHPPQQHGVFFERFGGARKMSASLEPGASARHPLMQQQQPPQPPQQPPGLLARQNSCPPAIPRQQQTEANAPNPNLQDNGPIMQNQHAQFEYPIHRLENRNMHPYTDPVFNMQHPPPQQPPNQRLQHFDAPYVSVAKRPRFDFPGNPGVERCASWGSGMHGPAMESHLSPTAYPGLPGEFTPPAPEAFGGPLPHGGPEHPALAQRQNAALVMKQMASRSQQRLRPPSLQQLGHHGEVGPPGGLPPPAFEREAGSGGRSFDPPAPHLAPDSAWFAGPPPPGELLPRRMAAPGLPAEAAPHELGLQPGGAAVLFRPGAGGLGLQEPLRMAGEGPAQALPSPGVHPPFAPAMGGLSQLQSPGGGVALPSAPAERRGPADFAAQPGFPFAAAARQPAAHGAAPALSASPGAYPPPPPEFPPPPPPRPAASKLGALSLGSFSKPASKDNVFGQSCLAALSTACQNMIASLGAPNLNVTFNKKSPAEAKRKLSQAEPDPPPPAAPDYFPAGPPAGGGGAGKAAGAAPLLPAESSLSPGYALEPAAGGEGKAGGGRGRGRRKRDSGHVSPGTFFEKFSAAEGGGAGVSPGQPAVPAAAAGGPPGAAGAERSGGTPHDKPLTSPSWGKGGELLLGEQPDLMSSLDSGIQSVTKSDGSSPHVDFPDEVSTSYGNEDEVSSSSDNAASKPTRSPLLGGSPKLPRGEHALLNGQKPLALGLLSTSTSTPDSYGLSTTAGAHPGTPGMEQVRTPTSTSAQDEIHPLEILQAQIQLQRQQFSISEDQPLGLKSKKGECAGQNGDSDLGSCCSEGVKGAMSTIDLDSLMAEHNSTWYLPGEKALMEGQEEDKPMAPWEKPKPTNPSKEGIGCPVRVAGPRGDGGLLGEGEVAGLRPRDARRTPAPDLLQPWRGPRWGPGAFSPRAGAAGGRVALPGRPAAGVKRPAPRPSLPPAPSPSCRQGSGRRGLRGRAGAGLPGVRSRGTPGRAPALLPGLGCRGGGLRAWGAEEGAPAEPRRAWGAEEGAPAEPRASRAFQPFPPNCYGDLPKA</sequence>
<gene>
    <name evidence="2" type="ORF">QYF61_004174</name>
</gene>
<dbReference type="EMBL" id="JAUNZN010000013">
    <property type="protein sequence ID" value="KAK4812998.1"/>
    <property type="molecule type" value="Genomic_DNA"/>
</dbReference>
<dbReference type="InterPro" id="IPR037644">
    <property type="entry name" value="MN1"/>
</dbReference>
<feature type="region of interest" description="Disordered" evidence="1">
    <location>
        <begin position="760"/>
        <end position="1038"/>
    </location>
</feature>
<feature type="region of interest" description="Disordered" evidence="1">
    <location>
        <begin position="158"/>
        <end position="221"/>
    </location>
</feature>
<evidence type="ECO:0000313" key="2">
    <source>
        <dbReference type="EMBL" id="KAK4812998.1"/>
    </source>
</evidence>
<feature type="region of interest" description="Disordered" evidence="1">
    <location>
        <begin position="520"/>
        <end position="577"/>
    </location>
</feature>
<evidence type="ECO:0008006" key="4">
    <source>
        <dbReference type="Google" id="ProtNLM"/>
    </source>
</evidence>
<feature type="compositionally biased region" description="Low complexity" evidence="1">
    <location>
        <begin position="807"/>
        <end position="816"/>
    </location>
</feature>
<feature type="compositionally biased region" description="Low complexity" evidence="1">
    <location>
        <begin position="116"/>
        <end position="126"/>
    </location>
</feature>
<feature type="region of interest" description="Disordered" evidence="1">
    <location>
        <begin position="640"/>
        <end position="721"/>
    </location>
</feature>
<dbReference type="Proteomes" id="UP001333110">
    <property type="component" value="Unassembled WGS sequence"/>
</dbReference>
<feature type="compositionally biased region" description="Low complexity" evidence="1">
    <location>
        <begin position="666"/>
        <end position="697"/>
    </location>
</feature>
<feature type="compositionally biased region" description="Pro residues" evidence="1">
    <location>
        <begin position="1224"/>
        <end position="1233"/>
    </location>
</feature>
<feature type="compositionally biased region" description="Polar residues" evidence="1">
    <location>
        <begin position="1009"/>
        <end position="1018"/>
    </location>
</feature>
<evidence type="ECO:0000313" key="3">
    <source>
        <dbReference type="Proteomes" id="UP001333110"/>
    </source>
</evidence>
<feature type="compositionally biased region" description="Pro residues" evidence="1">
    <location>
        <begin position="698"/>
        <end position="714"/>
    </location>
</feature>
<accession>A0AAN7MMY7</accession>
<feature type="compositionally biased region" description="Polar residues" evidence="1">
    <location>
        <begin position="926"/>
        <end position="940"/>
    </location>
</feature>
<comment type="caution">
    <text evidence="2">The sequence shown here is derived from an EMBL/GenBank/DDBJ whole genome shotgun (WGS) entry which is preliminary data.</text>
</comment>
<dbReference type="PANTHER" id="PTHR15821:SF0">
    <property type="entry name" value="TRANSCRIPTIONAL ACTIVATOR MN1"/>
    <property type="match status" value="1"/>
</dbReference>
<feature type="compositionally biased region" description="Low complexity" evidence="1">
    <location>
        <begin position="999"/>
        <end position="1008"/>
    </location>
</feature>
<feature type="region of interest" description="Disordered" evidence="1">
    <location>
        <begin position="98"/>
        <end position="126"/>
    </location>
</feature>
<keyword evidence="3" id="KW-1185">Reference proteome</keyword>
<feature type="compositionally biased region" description="Gly residues" evidence="1">
    <location>
        <begin position="831"/>
        <end position="840"/>
    </location>
</feature>
<feature type="region of interest" description="Disordered" evidence="1">
    <location>
        <begin position="1"/>
        <end position="29"/>
    </location>
</feature>
<feature type="compositionally biased region" description="Low complexity" evidence="1">
    <location>
        <begin position="1281"/>
        <end position="1290"/>
    </location>
</feature>
<feature type="compositionally biased region" description="Basic and acidic residues" evidence="1">
    <location>
        <begin position="1127"/>
        <end position="1138"/>
    </location>
</feature>
<name>A0AAN7MMY7_MYCAM</name>